<evidence type="ECO:0000313" key="3">
    <source>
        <dbReference type="Proteomes" id="UP000809273"/>
    </source>
</evidence>
<dbReference type="Pfam" id="PF13683">
    <property type="entry name" value="rve_3"/>
    <property type="match status" value="1"/>
</dbReference>
<dbReference type="AlphaFoldDB" id="A0A9D8PRM7"/>
<comment type="caution">
    <text evidence="2">The sequence shown here is derived from an EMBL/GenBank/DDBJ whole genome shotgun (WGS) entry which is preliminary data.</text>
</comment>
<dbReference type="EMBL" id="JAFGIX010000072">
    <property type="protein sequence ID" value="MBN1574295.1"/>
    <property type="molecule type" value="Genomic_DNA"/>
</dbReference>
<reference evidence="2" key="2">
    <citation type="submission" date="2021-01" db="EMBL/GenBank/DDBJ databases">
        <authorList>
            <person name="Hahn C.R."/>
            <person name="Youssef N.H."/>
            <person name="Elshahed M."/>
        </authorList>
    </citation>
    <scope>NUCLEOTIDE SEQUENCE</scope>
    <source>
        <strain evidence="2">Zod_Metabat.24</strain>
    </source>
</reference>
<dbReference type="Proteomes" id="UP000809273">
    <property type="component" value="Unassembled WGS sequence"/>
</dbReference>
<evidence type="ECO:0000259" key="1">
    <source>
        <dbReference type="Pfam" id="PF13683"/>
    </source>
</evidence>
<gene>
    <name evidence="2" type="ORF">JW984_13940</name>
</gene>
<name>A0A9D8PRM7_9DELT</name>
<dbReference type="InterPro" id="IPR001584">
    <property type="entry name" value="Integrase_cat-core"/>
</dbReference>
<proteinExistence type="predicted"/>
<sequence>MEEWIIESFNEKYKGKLLNRQIFDVLLEAKVLTERWRREPKIIRPNNSIGYNPSALETILPWSSEAQHVTHGFSLT</sequence>
<evidence type="ECO:0000313" key="2">
    <source>
        <dbReference type="EMBL" id="MBN1574295.1"/>
    </source>
</evidence>
<dbReference type="GO" id="GO:0015074">
    <property type="term" value="P:DNA integration"/>
    <property type="evidence" value="ECO:0007669"/>
    <property type="project" value="InterPro"/>
</dbReference>
<accession>A0A9D8PRM7</accession>
<organism evidence="2 3">
    <name type="scientific">Candidatus Zymogenus saltonus</name>
    <dbReference type="NCBI Taxonomy" id="2844893"/>
    <lineage>
        <taxon>Bacteria</taxon>
        <taxon>Deltaproteobacteria</taxon>
        <taxon>Candidatus Zymogenia</taxon>
        <taxon>Candidatus Zymogeniales</taxon>
        <taxon>Candidatus Zymogenaceae</taxon>
        <taxon>Candidatus Zymogenus</taxon>
    </lineage>
</organism>
<protein>
    <submittedName>
        <fullName evidence="2">Transposase</fullName>
    </submittedName>
</protein>
<reference evidence="2" key="1">
    <citation type="journal article" date="2021" name="Environ. Microbiol.">
        <title>Genomic characterization of three novel Desulfobacterota classes expand the metabolic and phylogenetic diversity of the phylum.</title>
        <authorList>
            <person name="Murphy C.L."/>
            <person name="Biggerstaff J."/>
            <person name="Eichhorn A."/>
            <person name="Ewing E."/>
            <person name="Shahan R."/>
            <person name="Soriano D."/>
            <person name="Stewart S."/>
            <person name="VanMol K."/>
            <person name="Walker R."/>
            <person name="Walters P."/>
            <person name="Elshahed M.S."/>
            <person name="Youssef N.H."/>
        </authorList>
    </citation>
    <scope>NUCLEOTIDE SEQUENCE</scope>
    <source>
        <strain evidence="2">Zod_Metabat.24</strain>
    </source>
</reference>
<feature type="domain" description="Integrase catalytic" evidence="1">
    <location>
        <begin position="5"/>
        <end position="53"/>
    </location>
</feature>